<sequence length="120" mass="13692">MTTTENPIMEYLHTILERTDQLLEDVSDLRHRLAKLEQIILEKKSRTPVRTPSKDSKYPIQLNAVSEDPDHIQRLAVTLGISEQSVLLRIHRLTHAFEQPHGEALTPPEVAEARLLGLID</sequence>
<dbReference type="RefSeq" id="WP_142086842.1">
    <property type="nucleotide sequence ID" value="NZ_SZUV01000001.1"/>
</dbReference>
<dbReference type="AlphaFoldDB" id="A0A543Q3S8"/>
<name>A0A543Q3S8_ACITH</name>
<proteinExistence type="predicted"/>
<feature type="coiled-coil region" evidence="1">
    <location>
        <begin position="19"/>
        <end position="46"/>
    </location>
</feature>
<dbReference type="Proteomes" id="UP000315403">
    <property type="component" value="Unassembled WGS sequence"/>
</dbReference>
<reference evidence="2 3" key="1">
    <citation type="submission" date="2019-03" db="EMBL/GenBank/DDBJ databases">
        <title>New insights into Acidothiobacillus thiooxidans sulfur metabolism through coupled gene expression, solution geochemistry, microscopy and spectroscopy analyses.</title>
        <authorList>
            <person name="Camacho D."/>
            <person name="Frazao R."/>
            <person name="Fouillen A."/>
            <person name="Nanci A."/>
            <person name="Lang B.F."/>
            <person name="Apte S.C."/>
            <person name="Baron C."/>
            <person name="Warren L.A."/>
        </authorList>
    </citation>
    <scope>NUCLEOTIDE SEQUENCE [LARGE SCALE GENOMIC DNA]</scope>
    <source>
        <strain evidence="2 3">ATCC 19377</strain>
    </source>
</reference>
<dbReference type="EMBL" id="SZUV01000001">
    <property type="protein sequence ID" value="TQN50948.1"/>
    <property type="molecule type" value="Genomic_DNA"/>
</dbReference>
<organism evidence="2 3">
    <name type="scientific">Acidithiobacillus thiooxidans ATCC 19377</name>
    <dbReference type="NCBI Taxonomy" id="637390"/>
    <lineage>
        <taxon>Bacteria</taxon>
        <taxon>Pseudomonadati</taxon>
        <taxon>Pseudomonadota</taxon>
        <taxon>Acidithiobacillia</taxon>
        <taxon>Acidithiobacillales</taxon>
        <taxon>Acidithiobacillaceae</taxon>
        <taxon>Acidithiobacillus</taxon>
    </lineage>
</organism>
<gene>
    <name evidence="2" type="ORF">DLNHIDIE_00809</name>
</gene>
<comment type="caution">
    <text evidence="2">The sequence shown here is derived from an EMBL/GenBank/DDBJ whole genome shotgun (WGS) entry which is preliminary data.</text>
</comment>
<evidence type="ECO:0000256" key="1">
    <source>
        <dbReference type="SAM" id="Coils"/>
    </source>
</evidence>
<keyword evidence="1" id="KW-0175">Coiled coil</keyword>
<evidence type="ECO:0000313" key="3">
    <source>
        <dbReference type="Proteomes" id="UP000315403"/>
    </source>
</evidence>
<protein>
    <submittedName>
        <fullName evidence="2">Uncharacterized protein</fullName>
    </submittedName>
</protein>
<evidence type="ECO:0000313" key="2">
    <source>
        <dbReference type="EMBL" id="TQN50948.1"/>
    </source>
</evidence>
<accession>A0A543Q3S8</accession>